<comment type="caution">
    <text evidence="5">The sequence shown here is derived from an EMBL/GenBank/DDBJ whole genome shotgun (WGS) entry which is preliminary data.</text>
</comment>
<dbReference type="EMBL" id="BAAAHE010000005">
    <property type="protein sequence ID" value="GAA0606046.1"/>
    <property type="molecule type" value="Genomic_DNA"/>
</dbReference>
<organism evidence="5 6">
    <name type="scientific">Sporichthya brevicatena</name>
    <dbReference type="NCBI Taxonomy" id="171442"/>
    <lineage>
        <taxon>Bacteria</taxon>
        <taxon>Bacillati</taxon>
        <taxon>Actinomycetota</taxon>
        <taxon>Actinomycetes</taxon>
        <taxon>Sporichthyales</taxon>
        <taxon>Sporichthyaceae</taxon>
        <taxon>Sporichthya</taxon>
    </lineage>
</organism>
<dbReference type="SUPFAM" id="SSF51905">
    <property type="entry name" value="FAD/NAD(P)-binding domain"/>
    <property type="match status" value="1"/>
</dbReference>
<sequence>MSSAKRTVDVLVVGSGHNGLISAAYLAKAGLEVQVLEAYQSPGGMTSTTEVEDCPGYKVNDASIQPSLFRTTTIMKDLQLEEKYGLKMRVIDPVHLQLNYDHTSLGLWRDAQKTADELAYFSKKDAAALKDLYSIIHAAVDIGLPMMQTSPTRPDPRAILELAKQSLKHRSELLAVGRWMRATEIEVLDESFESDPIKACVLIGLPFMSYDSDFSGWSLIYLGIITKYGVAMFEGGTGELPRALIDLITDHGGSIRCNAEVEQMVMRNGRCVGVRLKNGEEIYARRGVLTAFSPKRVLRDMLPPGTLPPHLANRVANIPTRSRGFADMKLDVLTKGQIRMDKIKAKRKDDIDPRLPANGYHNYEQVKAAQIACKRGEMPQHIPGLAQISTALPSNAHFAPPGCDVFWFWSGLTPNDPHMGWEAARKQAAETIISQSDHYYEGIEELQIYSRVRMLPDIEERFFAMDGSVYHTDPLITRFGPNKPAVGFAGYSTPIPGLFLTGSGTHPVAGISGMPGQNAAKTMLKVFRREDRKGRSAAVEEARFWEGVESADAYTGSTPPATS</sequence>
<evidence type="ECO:0000313" key="5">
    <source>
        <dbReference type="EMBL" id="GAA0606046.1"/>
    </source>
</evidence>
<evidence type="ECO:0000256" key="1">
    <source>
        <dbReference type="ARBA" id="ARBA00037217"/>
    </source>
</evidence>
<evidence type="ECO:0000256" key="3">
    <source>
        <dbReference type="ARBA" id="ARBA00040298"/>
    </source>
</evidence>
<protein>
    <recommendedName>
        <fullName evidence="3">Pyridine nucleotide-disulfide oxidoreductase domain-containing protein 2</fullName>
    </recommendedName>
</protein>
<dbReference type="Pfam" id="PF01593">
    <property type="entry name" value="Amino_oxidase"/>
    <property type="match status" value="1"/>
</dbReference>
<reference evidence="5 6" key="1">
    <citation type="journal article" date="2019" name="Int. J. Syst. Evol. Microbiol.">
        <title>The Global Catalogue of Microorganisms (GCM) 10K type strain sequencing project: providing services to taxonomists for standard genome sequencing and annotation.</title>
        <authorList>
            <consortium name="The Broad Institute Genomics Platform"/>
            <consortium name="The Broad Institute Genome Sequencing Center for Infectious Disease"/>
            <person name="Wu L."/>
            <person name="Ma J."/>
        </authorList>
    </citation>
    <scope>NUCLEOTIDE SEQUENCE [LARGE SCALE GENOMIC DNA]</scope>
    <source>
        <strain evidence="5 6">JCM 10671</strain>
    </source>
</reference>
<keyword evidence="6" id="KW-1185">Reference proteome</keyword>
<dbReference type="RefSeq" id="WP_344601229.1">
    <property type="nucleotide sequence ID" value="NZ_BAAAHE010000005.1"/>
</dbReference>
<evidence type="ECO:0000256" key="2">
    <source>
        <dbReference type="ARBA" id="ARBA00038825"/>
    </source>
</evidence>
<dbReference type="Gene3D" id="3.50.50.60">
    <property type="entry name" value="FAD/NAD(P)-binding domain"/>
    <property type="match status" value="2"/>
</dbReference>
<dbReference type="InterPro" id="IPR036188">
    <property type="entry name" value="FAD/NAD-bd_sf"/>
</dbReference>
<proteinExistence type="predicted"/>
<dbReference type="PRINTS" id="PR00469">
    <property type="entry name" value="PNDRDTASEII"/>
</dbReference>
<dbReference type="PANTHER" id="PTHR10668">
    <property type="entry name" value="PHYTOENE DEHYDROGENASE"/>
    <property type="match status" value="1"/>
</dbReference>
<dbReference type="PANTHER" id="PTHR10668:SF103">
    <property type="entry name" value="PYRIDINE NUCLEOTIDE-DISULFIDE OXIDOREDUCTASE DOMAIN-CONTAINING PROTEIN 2"/>
    <property type="match status" value="1"/>
</dbReference>
<evidence type="ECO:0000259" key="4">
    <source>
        <dbReference type="Pfam" id="PF01593"/>
    </source>
</evidence>
<dbReference type="Proteomes" id="UP001500957">
    <property type="component" value="Unassembled WGS sequence"/>
</dbReference>
<feature type="domain" description="Amine oxidase" evidence="4">
    <location>
        <begin position="19"/>
        <end position="318"/>
    </location>
</feature>
<evidence type="ECO:0000313" key="6">
    <source>
        <dbReference type="Proteomes" id="UP001500957"/>
    </source>
</evidence>
<name>A0ABN1G863_9ACTN</name>
<dbReference type="InterPro" id="IPR002937">
    <property type="entry name" value="Amino_oxidase"/>
</dbReference>
<comment type="function">
    <text evidence="1">Probable oxidoreductase that may play a role as regulator of mitochondrial function.</text>
</comment>
<comment type="subunit">
    <text evidence="2">Interacts with COX5B; this interaction may contribute to localize PYROXD2 to the inner face of the inner mitochondrial membrane.</text>
</comment>
<accession>A0ABN1G863</accession>
<gene>
    <name evidence="5" type="ORF">GCM10009547_04970</name>
</gene>